<dbReference type="SUPFAM" id="SSF56935">
    <property type="entry name" value="Porins"/>
    <property type="match status" value="1"/>
</dbReference>
<proteinExistence type="predicted"/>
<protein>
    <submittedName>
        <fullName evidence="3">Alginate export protein</fullName>
    </submittedName>
</protein>
<reference evidence="3 4" key="1">
    <citation type="submission" date="2018-06" db="EMBL/GenBank/DDBJ databases">
        <title>Genomic Encyclopedia of Archaeal and Bacterial Type Strains, Phase II (KMG-II): from individual species to whole genera.</title>
        <authorList>
            <person name="Goeker M."/>
        </authorList>
    </citation>
    <scope>NUCLEOTIDE SEQUENCE [LARGE SCALE GENOMIC DNA]</scope>
    <source>
        <strain evidence="3 4">DSM 19830</strain>
    </source>
</reference>
<dbReference type="Pfam" id="PF13372">
    <property type="entry name" value="Alginate_exp"/>
    <property type="match status" value="1"/>
</dbReference>
<dbReference type="InterPro" id="IPR025388">
    <property type="entry name" value="Alginate_export_dom"/>
</dbReference>
<feature type="domain" description="Alginate export" evidence="2">
    <location>
        <begin position="31"/>
        <end position="390"/>
    </location>
</feature>
<feature type="signal peptide" evidence="1">
    <location>
        <begin position="1"/>
        <end position="25"/>
    </location>
</feature>
<evidence type="ECO:0000313" key="4">
    <source>
        <dbReference type="Proteomes" id="UP000248882"/>
    </source>
</evidence>
<keyword evidence="4" id="KW-1185">Reference proteome</keyword>
<accession>A0A2W7SR77</accession>
<sequence length="430" mass="48421">MNIRAMKKILLLILISIFTVKIADAQEFTLDADIRPRFEYRHGFGDLFPDNAKPAAFVTQRSRLNMGFTDEKLSLYFAVQDVSTWGDEQTLTASDNNNSFSLFQAWVRYSFTEDWAIKLGRQVIAYDNQRILGEVDWAMQGRFHDAAMIQYSKNKFKLDLAFAYNQEKQSNLETDYTITGGFSYKTMQMAHLSKAWDKATFSFLFMNNGFQKYTSDPIPQTDGLYYRQTTGAHVVFPLSVLTITGSAYLQTGMANASTDLSAFQYMVEAKYQPGKVTLIAGFESLSGTDQVGEEKNKSFFPLYGTNHKFNGFMDYFYVGNHANNVGLNDAYGKVALATGEKSSIGLNAHFFFANAKMANDLGQNLGTELDLVYSKSFGKYVKIGAGYSQMFATESMSAVKGGISSENTNNWGWVQLIVNPRLLTYKFKEN</sequence>
<dbReference type="AlphaFoldDB" id="A0A2W7SR77"/>
<name>A0A2W7SR77_9BACT</name>
<feature type="chain" id="PRO_5016143107" evidence="1">
    <location>
        <begin position="26"/>
        <end position="430"/>
    </location>
</feature>
<gene>
    <name evidence="3" type="ORF">LV85_01587</name>
</gene>
<keyword evidence="1" id="KW-0732">Signal</keyword>
<comment type="caution">
    <text evidence="3">The sequence shown here is derived from an EMBL/GenBank/DDBJ whole genome shotgun (WGS) entry which is preliminary data.</text>
</comment>
<dbReference type="EMBL" id="QKZT01000006">
    <property type="protein sequence ID" value="PZX53172.1"/>
    <property type="molecule type" value="Genomic_DNA"/>
</dbReference>
<evidence type="ECO:0000259" key="2">
    <source>
        <dbReference type="Pfam" id="PF13372"/>
    </source>
</evidence>
<evidence type="ECO:0000313" key="3">
    <source>
        <dbReference type="EMBL" id="PZX53172.1"/>
    </source>
</evidence>
<organism evidence="3 4">
    <name type="scientific">Algoriphagus chordae</name>
    <dbReference type="NCBI Taxonomy" id="237019"/>
    <lineage>
        <taxon>Bacteria</taxon>
        <taxon>Pseudomonadati</taxon>
        <taxon>Bacteroidota</taxon>
        <taxon>Cytophagia</taxon>
        <taxon>Cytophagales</taxon>
        <taxon>Cyclobacteriaceae</taxon>
        <taxon>Algoriphagus</taxon>
    </lineage>
</organism>
<dbReference type="Proteomes" id="UP000248882">
    <property type="component" value="Unassembled WGS sequence"/>
</dbReference>
<evidence type="ECO:0000256" key="1">
    <source>
        <dbReference type="SAM" id="SignalP"/>
    </source>
</evidence>